<name>J3MIJ4_ORYBR</name>
<keyword evidence="1" id="KW-0732">Signal</keyword>
<dbReference type="AlphaFoldDB" id="J3MIJ4"/>
<keyword evidence="3" id="KW-1185">Reference proteome</keyword>
<feature type="chain" id="PRO_5003775035" description="Secreted protein" evidence="1">
    <location>
        <begin position="27"/>
        <end position="91"/>
    </location>
</feature>
<dbReference type="HOGENOM" id="CLU_2430613_0_0_1"/>
<feature type="signal peptide" evidence="1">
    <location>
        <begin position="1"/>
        <end position="26"/>
    </location>
</feature>
<dbReference type="Proteomes" id="UP000006038">
    <property type="component" value="Chromosome 7"/>
</dbReference>
<accession>J3MIJ4</accession>
<protein>
    <recommendedName>
        <fullName evidence="4">Secreted protein</fullName>
    </recommendedName>
</protein>
<evidence type="ECO:0008006" key="4">
    <source>
        <dbReference type="Google" id="ProtNLM"/>
    </source>
</evidence>
<dbReference type="Gramene" id="OB07G12260.1">
    <property type="protein sequence ID" value="OB07G12260.1"/>
    <property type="gene ID" value="OB07G12260"/>
</dbReference>
<sequence>MEVDGMLVSLLFTLPSLLLQLDEICSASMAGNDYPINLADRRWFRQLLAVSVLRVFVCKLKRCDAISKEREKNGVQSSKHTVLFSQAPLVK</sequence>
<reference evidence="2" key="2">
    <citation type="submission" date="2013-04" db="UniProtKB">
        <authorList>
            <consortium name="EnsemblPlants"/>
        </authorList>
    </citation>
    <scope>IDENTIFICATION</scope>
</reference>
<dbReference type="EnsemblPlants" id="OB07G12260.1">
    <property type="protein sequence ID" value="OB07G12260.1"/>
    <property type="gene ID" value="OB07G12260"/>
</dbReference>
<organism evidence="2">
    <name type="scientific">Oryza brachyantha</name>
    <name type="common">malo sina</name>
    <dbReference type="NCBI Taxonomy" id="4533"/>
    <lineage>
        <taxon>Eukaryota</taxon>
        <taxon>Viridiplantae</taxon>
        <taxon>Streptophyta</taxon>
        <taxon>Embryophyta</taxon>
        <taxon>Tracheophyta</taxon>
        <taxon>Spermatophyta</taxon>
        <taxon>Magnoliopsida</taxon>
        <taxon>Liliopsida</taxon>
        <taxon>Poales</taxon>
        <taxon>Poaceae</taxon>
        <taxon>BOP clade</taxon>
        <taxon>Oryzoideae</taxon>
        <taxon>Oryzeae</taxon>
        <taxon>Oryzinae</taxon>
        <taxon>Oryza</taxon>
    </lineage>
</organism>
<evidence type="ECO:0000313" key="3">
    <source>
        <dbReference type="Proteomes" id="UP000006038"/>
    </source>
</evidence>
<proteinExistence type="predicted"/>
<reference evidence="2" key="1">
    <citation type="journal article" date="2013" name="Nat. Commun.">
        <title>Whole-genome sequencing of Oryza brachyantha reveals mechanisms underlying Oryza genome evolution.</title>
        <authorList>
            <person name="Chen J."/>
            <person name="Huang Q."/>
            <person name="Gao D."/>
            <person name="Wang J."/>
            <person name="Lang Y."/>
            <person name="Liu T."/>
            <person name="Li B."/>
            <person name="Bai Z."/>
            <person name="Luis Goicoechea J."/>
            <person name="Liang C."/>
            <person name="Chen C."/>
            <person name="Zhang W."/>
            <person name="Sun S."/>
            <person name="Liao Y."/>
            <person name="Zhang X."/>
            <person name="Yang L."/>
            <person name="Song C."/>
            <person name="Wang M."/>
            <person name="Shi J."/>
            <person name="Liu G."/>
            <person name="Liu J."/>
            <person name="Zhou H."/>
            <person name="Zhou W."/>
            <person name="Yu Q."/>
            <person name="An N."/>
            <person name="Chen Y."/>
            <person name="Cai Q."/>
            <person name="Wang B."/>
            <person name="Liu B."/>
            <person name="Min J."/>
            <person name="Huang Y."/>
            <person name="Wu H."/>
            <person name="Li Z."/>
            <person name="Zhang Y."/>
            <person name="Yin Y."/>
            <person name="Song W."/>
            <person name="Jiang J."/>
            <person name="Jackson S.A."/>
            <person name="Wing R.A."/>
            <person name="Wang J."/>
            <person name="Chen M."/>
        </authorList>
    </citation>
    <scope>NUCLEOTIDE SEQUENCE [LARGE SCALE GENOMIC DNA]</scope>
    <source>
        <strain evidence="2">cv. IRGC 101232</strain>
    </source>
</reference>
<evidence type="ECO:0000256" key="1">
    <source>
        <dbReference type="SAM" id="SignalP"/>
    </source>
</evidence>
<evidence type="ECO:0000313" key="2">
    <source>
        <dbReference type="EnsemblPlants" id="OB07G12260.1"/>
    </source>
</evidence>